<dbReference type="KEGG" id="slut:H9L13_05495"/>
<dbReference type="PANTHER" id="PTHR38590:SF1">
    <property type="entry name" value="BLL0828 PROTEIN"/>
    <property type="match status" value="1"/>
</dbReference>
<dbReference type="InterPro" id="IPR011335">
    <property type="entry name" value="Restrct_endonuc-II-like"/>
</dbReference>
<dbReference type="CDD" id="cd01038">
    <property type="entry name" value="Endonuclease_DUF559"/>
    <property type="match status" value="1"/>
</dbReference>
<protein>
    <submittedName>
        <fullName evidence="3">DUF559 domain-containing protein</fullName>
    </submittedName>
</protein>
<dbReference type="Proteomes" id="UP000515971">
    <property type="component" value="Chromosome"/>
</dbReference>
<dbReference type="Pfam" id="PF04480">
    <property type="entry name" value="DUF559"/>
    <property type="match status" value="1"/>
</dbReference>
<dbReference type="SUPFAM" id="SSF52980">
    <property type="entry name" value="Restriction endonuclease-like"/>
    <property type="match status" value="1"/>
</dbReference>
<dbReference type="AlphaFoldDB" id="A0A7G9SKE3"/>
<evidence type="ECO:0000313" key="3">
    <source>
        <dbReference type="EMBL" id="QNN68318.1"/>
    </source>
</evidence>
<evidence type="ECO:0000256" key="1">
    <source>
        <dbReference type="SAM" id="MobiDB-lite"/>
    </source>
</evidence>
<name>A0A7G9SKE3_9SPHN</name>
<gene>
    <name evidence="3" type="ORF">H9L13_05495</name>
</gene>
<reference evidence="3 4" key="1">
    <citation type="submission" date="2020-08" db="EMBL/GenBank/DDBJ databases">
        <title>Genome sequence of Sphingomonas lutea KCTC 23642T.</title>
        <authorList>
            <person name="Hyun D.-W."/>
            <person name="Bae J.-W."/>
        </authorList>
    </citation>
    <scope>NUCLEOTIDE SEQUENCE [LARGE SCALE GENOMIC DNA]</scope>
    <source>
        <strain evidence="3 4">KCTC 23642</strain>
    </source>
</reference>
<feature type="region of interest" description="Disordered" evidence="1">
    <location>
        <begin position="1"/>
        <end position="24"/>
    </location>
</feature>
<dbReference type="PANTHER" id="PTHR38590">
    <property type="entry name" value="BLL0828 PROTEIN"/>
    <property type="match status" value="1"/>
</dbReference>
<evidence type="ECO:0000313" key="4">
    <source>
        <dbReference type="Proteomes" id="UP000515971"/>
    </source>
</evidence>
<feature type="compositionally biased region" description="Basic and acidic residues" evidence="1">
    <location>
        <begin position="1"/>
        <end position="19"/>
    </location>
</feature>
<evidence type="ECO:0000259" key="2">
    <source>
        <dbReference type="Pfam" id="PF04480"/>
    </source>
</evidence>
<feature type="region of interest" description="Disordered" evidence="1">
    <location>
        <begin position="146"/>
        <end position="167"/>
    </location>
</feature>
<organism evidence="3 4">
    <name type="scientific">Sphingomonas lutea</name>
    <dbReference type="NCBI Taxonomy" id="1045317"/>
    <lineage>
        <taxon>Bacteria</taxon>
        <taxon>Pseudomonadati</taxon>
        <taxon>Pseudomonadota</taxon>
        <taxon>Alphaproteobacteria</taxon>
        <taxon>Sphingomonadales</taxon>
        <taxon>Sphingomonadaceae</taxon>
        <taxon>Sphingomonas</taxon>
    </lineage>
</organism>
<dbReference type="EMBL" id="CP060718">
    <property type="protein sequence ID" value="QNN68318.1"/>
    <property type="molecule type" value="Genomic_DNA"/>
</dbReference>
<dbReference type="RefSeq" id="WP_187539720.1">
    <property type="nucleotide sequence ID" value="NZ_CP060718.1"/>
</dbReference>
<sequence length="167" mass="18477">MTASRQAEEPPRNGEGDRGAKRRGGGVLVASTAAFARAKWERRSGNLPEVVLWRELRKRPGAYKFRRQHPISNCVVDFACLDRRLVIEIDGAAHDRGNRPERDVRRDAFLRSRGFEVIRIPAREILSNLAGAIAAIVLACDQRSPLHHQPAAGGPPPRSGEICKSQS</sequence>
<dbReference type="InterPro" id="IPR007569">
    <property type="entry name" value="DUF559"/>
</dbReference>
<dbReference type="Gene3D" id="3.40.960.10">
    <property type="entry name" value="VSR Endonuclease"/>
    <property type="match status" value="1"/>
</dbReference>
<feature type="domain" description="DUF559" evidence="2">
    <location>
        <begin position="36"/>
        <end position="140"/>
    </location>
</feature>
<keyword evidence="4" id="KW-1185">Reference proteome</keyword>
<dbReference type="InterPro" id="IPR047216">
    <property type="entry name" value="Endonuclease_DUF559_bact"/>
</dbReference>
<proteinExistence type="predicted"/>
<accession>A0A7G9SKE3</accession>